<keyword evidence="5 10" id="KW-0804">Transcription</keyword>
<keyword evidence="2 10" id="KW-0805">Transcription regulation</keyword>
<gene>
    <name evidence="13" type="ORF">JRO89_XS01G0188800</name>
</gene>
<evidence type="ECO:0000256" key="11">
    <source>
        <dbReference type="SAM" id="Coils"/>
    </source>
</evidence>
<evidence type="ECO:0000313" key="14">
    <source>
        <dbReference type="Proteomes" id="UP000827721"/>
    </source>
</evidence>
<evidence type="ECO:0000256" key="1">
    <source>
        <dbReference type="ARBA" id="ARBA00004123"/>
    </source>
</evidence>
<dbReference type="InterPro" id="IPR000047">
    <property type="entry name" value="HTH_motif"/>
</dbReference>
<feature type="DNA-binding region" description="Homeobox" evidence="8">
    <location>
        <begin position="14"/>
        <end position="73"/>
    </location>
</feature>
<evidence type="ECO:0000256" key="3">
    <source>
        <dbReference type="ARBA" id="ARBA00023125"/>
    </source>
</evidence>
<keyword evidence="3 8" id="KW-0238">DNA-binding</keyword>
<keyword evidence="6 8" id="KW-0539">Nucleus</keyword>
<dbReference type="PANTHER" id="PTHR24326">
    <property type="entry name" value="HOMEOBOX-LEUCINE ZIPPER PROTEIN"/>
    <property type="match status" value="1"/>
</dbReference>
<evidence type="ECO:0000256" key="6">
    <source>
        <dbReference type="ARBA" id="ARBA00023242"/>
    </source>
</evidence>
<dbReference type="SMART" id="SM00389">
    <property type="entry name" value="HOX"/>
    <property type="match status" value="1"/>
</dbReference>
<sequence length="192" mass="22023">MDLQLSSTQNRYIKKTNRKRLTQDQVKLLETSFKANERLQADCKLELARRLGLPPRQVAVWYQNRRAQQRIQTTEVDYKNIQLELDNVLAENRRLEHEVGMLMYEMNKAQQMLTVSTPSANLLRTVSASDDNDHASSSSPGNMICSWDDAGVLPMEELYSCLIGPAGQSYKHNRNDSFNSICNILMYGTDFD</sequence>
<feature type="coiled-coil region" evidence="11">
    <location>
        <begin position="64"/>
        <end position="98"/>
    </location>
</feature>
<dbReference type="Pfam" id="PF00046">
    <property type="entry name" value="Homeodomain"/>
    <property type="match status" value="1"/>
</dbReference>
<dbReference type="PROSITE" id="PS00027">
    <property type="entry name" value="HOMEOBOX_1"/>
    <property type="match status" value="1"/>
</dbReference>
<comment type="subcellular location">
    <subcellularLocation>
        <location evidence="1 8 9">Nucleus</location>
    </subcellularLocation>
</comment>
<dbReference type="InterPro" id="IPR009057">
    <property type="entry name" value="Homeodomain-like_sf"/>
</dbReference>
<evidence type="ECO:0000256" key="9">
    <source>
        <dbReference type="RuleBase" id="RU000682"/>
    </source>
</evidence>
<feature type="domain" description="Homeobox" evidence="12">
    <location>
        <begin position="12"/>
        <end position="72"/>
    </location>
</feature>
<dbReference type="InterPro" id="IPR045224">
    <property type="entry name" value="HDZip_class_I_plant"/>
</dbReference>
<dbReference type="PANTHER" id="PTHR24326:SF622">
    <property type="entry name" value="HOMEOBOX-LEUCINE ZIPPER PROTEIN"/>
    <property type="match status" value="1"/>
</dbReference>
<keyword evidence="14" id="KW-1185">Reference proteome</keyword>
<comment type="function">
    <text evidence="10">Transcription factor.</text>
</comment>
<evidence type="ECO:0000256" key="2">
    <source>
        <dbReference type="ARBA" id="ARBA00023015"/>
    </source>
</evidence>
<dbReference type="PROSITE" id="PS50071">
    <property type="entry name" value="HOMEOBOX_2"/>
    <property type="match status" value="1"/>
</dbReference>
<accession>A0ABQ8IJV9</accession>
<dbReference type="Gene3D" id="1.10.10.60">
    <property type="entry name" value="Homeodomain-like"/>
    <property type="match status" value="1"/>
</dbReference>
<evidence type="ECO:0000256" key="8">
    <source>
        <dbReference type="PROSITE-ProRule" id="PRU00108"/>
    </source>
</evidence>
<evidence type="ECO:0000256" key="5">
    <source>
        <dbReference type="ARBA" id="ARBA00023163"/>
    </source>
</evidence>
<dbReference type="Proteomes" id="UP000827721">
    <property type="component" value="Unassembled WGS sequence"/>
</dbReference>
<comment type="similarity">
    <text evidence="7 10">Belongs to the HD-ZIP homeobox family. Class I subfamily.</text>
</comment>
<evidence type="ECO:0000256" key="10">
    <source>
        <dbReference type="RuleBase" id="RU369038"/>
    </source>
</evidence>
<organism evidence="13 14">
    <name type="scientific">Xanthoceras sorbifolium</name>
    <dbReference type="NCBI Taxonomy" id="99658"/>
    <lineage>
        <taxon>Eukaryota</taxon>
        <taxon>Viridiplantae</taxon>
        <taxon>Streptophyta</taxon>
        <taxon>Embryophyta</taxon>
        <taxon>Tracheophyta</taxon>
        <taxon>Spermatophyta</taxon>
        <taxon>Magnoliopsida</taxon>
        <taxon>eudicotyledons</taxon>
        <taxon>Gunneridae</taxon>
        <taxon>Pentapetalae</taxon>
        <taxon>rosids</taxon>
        <taxon>malvids</taxon>
        <taxon>Sapindales</taxon>
        <taxon>Sapindaceae</taxon>
        <taxon>Xanthoceroideae</taxon>
        <taxon>Xanthoceras</taxon>
    </lineage>
</organism>
<evidence type="ECO:0000256" key="4">
    <source>
        <dbReference type="ARBA" id="ARBA00023155"/>
    </source>
</evidence>
<name>A0ABQ8IJV9_9ROSI</name>
<evidence type="ECO:0000256" key="7">
    <source>
        <dbReference type="ARBA" id="ARBA00025748"/>
    </source>
</evidence>
<evidence type="ECO:0000259" key="12">
    <source>
        <dbReference type="PROSITE" id="PS50071"/>
    </source>
</evidence>
<evidence type="ECO:0000313" key="13">
    <source>
        <dbReference type="EMBL" id="KAH7576994.1"/>
    </source>
</evidence>
<keyword evidence="4 8" id="KW-0371">Homeobox</keyword>
<reference evidence="13 14" key="1">
    <citation type="submission" date="2021-02" db="EMBL/GenBank/DDBJ databases">
        <title>Plant Genome Project.</title>
        <authorList>
            <person name="Zhang R.-G."/>
        </authorList>
    </citation>
    <scope>NUCLEOTIDE SEQUENCE [LARGE SCALE GENOMIC DNA]</scope>
    <source>
        <tissue evidence="13">Leaves</tissue>
    </source>
</reference>
<keyword evidence="11" id="KW-0175">Coiled coil</keyword>
<proteinExistence type="inferred from homology"/>
<protein>
    <recommendedName>
        <fullName evidence="10">Homeobox-leucine zipper protein</fullName>
    </recommendedName>
    <alternativeName>
        <fullName evidence="10">HD-ZIP protein</fullName>
    </alternativeName>
    <alternativeName>
        <fullName evidence="10">Homeodomain transcription factor</fullName>
    </alternativeName>
</protein>
<dbReference type="EMBL" id="JAFEMO010000001">
    <property type="protein sequence ID" value="KAH7576994.1"/>
    <property type="molecule type" value="Genomic_DNA"/>
</dbReference>
<dbReference type="InterPro" id="IPR017970">
    <property type="entry name" value="Homeobox_CS"/>
</dbReference>
<dbReference type="SUPFAM" id="SSF46689">
    <property type="entry name" value="Homeodomain-like"/>
    <property type="match status" value="1"/>
</dbReference>
<dbReference type="PRINTS" id="PR00031">
    <property type="entry name" value="HTHREPRESSR"/>
</dbReference>
<comment type="caution">
    <text evidence="13">The sequence shown here is derived from an EMBL/GenBank/DDBJ whole genome shotgun (WGS) entry which is preliminary data.</text>
</comment>
<dbReference type="CDD" id="cd00086">
    <property type="entry name" value="homeodomain"/>
    <property type="match status" value="1"/>
</dbReference>
<dbReference type="InterPro" id="IPR001356">
    <property type="entry name" value="HD"/>
</dbReference>